<name>A0A1T4L872_9HYPH</name>
<dbReference type="SUPFAM" id="SSF56645">
    <property type="entry name" value="Acyl-CoA dehydrogenase NM domain-like"/>
    <property type="match status" value="1"/>
</dbReference>
<dbReference type="Pfam" id="PF02770">
    <property type="entry name" value="Acyl-CoA_dh_M"/>
    <property type="match status" value="1"/>
</dbReference>
<organism evidence="10 11">
    <name type="scientific">Enhydrobacter aerosaccus</name>
    <dbReference type="NCBI Taxonomy" id="225324"/>
    <lineage>
        <taxon>Bacteria</taxon>
        <taxon>Pseudomonadati</taxon>
        <taxon>Pseudomonadota</taxon>
        <taxon>Alphaproteobacteria</taxon>
        <taxon>Hyphomicrobiales</taxon>
        <taxon>Enhydrobacter</taxon>
    </lineage>
</organism>
<comment type="similarity">
    <text evidence="2 6">Belongs to the acyl-CoA dehydrogenase family.</text>
</comment>
<dbReference type="Gene3D" id="1.10.540.10">
    <property type="entry name" value="Acyl-CoA dehydrogenase/oxidase, N-terminal domain"/>
    <property type="match status" value="1"/>
</dbReference>
<evidence type="ECO:0000259" key="8">
    <source>
        <dbReference type="Pfam" id="PF02770"/>
    </source>
</evidence>
<dbReference type="Gene3D" id="1.20.140.10">
    <property type="entry name" value="Butyryl-CoA Dehydrogenase, subunit A, domain 3"/>
    <property type="match status" value="1"/>
</dbReference>
<dbReference type="InterPro" id="IPR009100">
    <property type="entry name" value="AcylCoA_DH/oxidase_NM_dom_sf"/>
</dbReference>
<dbReference type="Pfam" id="PF00441">
    <property type="entry name" value="Acyl-CoA_dh_1"/>
    <property type="match status" value="1"/>
</dbReference>
<evidence type="ECO:0000259" key="9">
    <source>
        <dbReference type="Pfam" id="PF02771"/>
    </source>
</evidence>
<dbReference type="GO" id="GO:0003995">
    <property type="term" value="F:acyl-CoA dehydrogenase activity"/>
    <property type="evidence" value="ECO:0007669"/>
    <property type="project" value="TreeGrafter"/>
</dbReference>
<feature type="domain" description="Acyl-CoA dehydrogenase/oxidase N-terminal" evidence="9">
    <location>
        <begin position="5"/>
        <end position="115"/>
    </location>
</feature>
<dbReference type="InterPro" id="IPR009075">
    <property type="entry name" value="AcylCo_DH/oxidase_C"/>
</dbReference>
<evidence type="ECO:0000256" key="5">
    <source>
        <dbReference type="ARBA" id="ARBA00023002"/>
    </source>
</evidence>
<dbReference type="GO" id="GO:0050660">
    <property type="term" value="F:flavin adenine dinucleotide binding"/>
    <property type="evidence" value="ECO:0007669"/>
    <property type="project" value="InterPro"/>
</dbReference>
<dbReference type="Proteomes" id="UP000190092">
    <property type="component" value="Unassembled WGS sequence"/>
</dbReference>
<dbReference type="InterPro" id="IPR037069">
    <property type="entry name" value="AcylCoA_DH/ox_N_sf"/>
</dbReference>
<keyword evidence="5 6" id="KW-0560">Oxidoreductase</keyword>
<dbReference type="SUPFAM" id="SSF47203">
    <property type="entry name" value="Acyl-CoA dehydrogenase C-terminal domain-like"/>
    <property type="match status" value="1"/>
</dbReference>
<feature type="domain" description="Acyl-CoA oxidase/dehydrogenase middle" evidence="8">
    <location>
        <begin position="119"/>
        <end position="219"/>
    </location>
</feature>
<dbReference type="PIRSF" id="PIRSF016578">
    <property type="entry name" value="HsaA"/>
    <property type="match status" value="1"/>
</dbReference>
<evidence type="ECO:0000256" key="6">
    <source>
        <dbReference type="RuleBase" id="RU362125"/>
    </source>
</evidence>
<dbReference type="InterPro" id="IPR036250">
    <property type="entry name" value="AcylCo_DH-like_C"/>
</dbReference>
<reference evidence="11" key="1">
    <citation type="submission" date="2017-02" db="EMBL/GenBank/DDBJ databases">
        <authorList>
            <person name="Varghese N."/>
            <person name="Submissions S."/>
        </authorList>
    </citation>
    <scope>NUCLEOTIDE SEQUENCE [LARGE SCALE GENOMIC DNA]</scope>
    <source>
        <strain evidence="11">ATCC 27094</strain>
    </source>
</reference>
<dbReference type="STRING" id="225324.SAMN02745126_01412"/>
<sequence>MPYITEERRMIQEQAREFTLNEVLPVANKLDPEKGDIPMSLREKMAELGYFGILIPEQYGGLGLGCFEYCLVTEELSRGWMSVASIIARGNLLIGSQMMSEEQRSLYLPRMAKGEFLGAFSMSEPNAGSDISNISCRAKKDGSGYLISGNKYWCTFADGADFLIIIARTSDAPPGKRHLGLSMFFVEKKRGELPKGCNGAPIPKIGYFGWKTWELAFDNFRVEATDMIGEEGKAFYYATSGLETARAHTAARAIGLAQGALDDSIVYANDRKQFGHSISDFQAIRFKLADMATQIEAARQLNYFVCEQIDNGQRCDKEASMAKLFASEMAERVCSEGLQIHGGAGYTTLHAIERYWRDARLTKIFEGTSEIQKRIISDRLLGRGRN</sequence>
<feature type="domain" description="Acyl-CoA dehydrogenase/oxidase C-terminal" evidence="7">
    <location>
        <begin position="235"/>
        <end position="381"/>
    </location>
</feature>
<evidence type="ECO:0000313" key="11">
    <source>
        <dbReference type="Proteomes" id="UP000190092"/>
    </source>
</evidence>
<evidence type="ECO:0000256" key="3">
    <source>
        <dbReference type="ARBA" id="ARBA00022630"/>
    </source>
</evidence>
<evidence type="ECO:0000256" key="1">
    <source>
        <dbReference type="ARBA" id="ARBA00001974"/>
    </source>
</evidence>
<dbReference type="PANTHER" id="PTHR43884:SF12">
    <property type="entry name" value="ISOVALERYL-COA DEHYDROGENASE, MITOCHONDRIAL-RELATED"/>
    <property type="match status" value="1"/>
</dbReference>
<protein>
    <submittedName>
        <fullName evidence="10">Acyl-CoA dehydrogenase</fullName>
    </submittedName>
</protein>
<evidence type="ECO:0000256" key="2">
    <source>
        <dbReference type="ARBA" id="ARBA00009347"/>
    </source>
</evidence>
<accession>A0A1T4L872</accession>
<dbReference type="OrthoDB" id="5510711at2"/>
<dbReference type="RefSeq" id="WP_085933044.1">
    <property type="nucleotide sequence ID" value="NZ_FUWJ01000001.1"/>
</dbReference>
<dbReference type="Pfam" id="PF02771">
    <property type="entry name" value="Acyl-CoA_dh_N"/>
    <property type="match status" value="1"/>
</dbReference>
<keyword evidence="11" id="KW-1185">Reference proteome</keyword>
<dbReference type="InterPro" id="IPR013786">
    <property type="entry name" value="AcylCoA_DH/ox_N"/>
</dbReference>
<dbReference type="AlphaFoldDB" id="A0A1T4L872"/>
<dbReference type="PANTHER" id="PTHR43884">
    <property type="entry name" value="ACYL-COA DEHYDROGENASE"/>
    <property type="match status" value="1"/>
</dbReference>
<proteinExistence type="inferred from homology"/>
<keyword evidence="4 6" id="KW-0274">FAD</keyword>
<dbReference type="EMBL" id="FUWJ01000001">
    <property type="protein sequence ID" value="SJZ50942.1"/>
    <property type="molecule type" value="Genomic_DNA"/>
</dbReference>
<dbReference type="InterPro" id="IPR006091">
    <property type="entry name" value="Acyl-CoA_Oxase/DH_mid-dom"/>
</dbReference>
<comment type="cofactor">
    <cofactor evidence="1 6">
        <name>FAD</name>
        <dbReference type="ChEBI" id="CHEBI:57692"/>
    </cofactor>
</comment>
<evidence type="ECO:0000256" key="4">
    <source>
        <dbReference type="ARBA" id="ARBA00022827"/>
    </source>
</evidence>
<dbReference type="Gene3D" id="2.40.110.10">
    <property type="entry name" value="Butyryl-CoA Dehydrogenase, subunit A, domain 2"/>
    <property type="match status" value="1"/>
</dbReference>
<dbReference type="InterPro" id="IPR046373">
    <property type="entry name" value="Acyl-CoA_Oxase/DH_mid-dom_sf"/>
</dbReference>
<evidence type="ECO:0000313" key="10">
    <source>
        <dbReference type="EMBL" id="SJZ50942.1"/>
    </source>
</evidence>
<dbReference type="FunFam" id="1.20.140.10:FF:000001">
    <property type="entry name" value="Acyl-CoA dehydrogenase"/>
    <property type="match status" value="1"/>
</dbReference>
<keyword evidence="3 6" id="KW-0285">Flavoprotein</keyword>
<evidence type="ECO:0000259" key="7">
    <source>
        <dbReference type="Pfam" id="PF00441"/>
    </source>
</evidence>
<gene>
    <name evidence="10" type="ORF">SAMN02745126_01412</name>
</gene>